<name>A0AAD5HCG3_UMBRA</name>
<reference evidence="4" key="1">
    <citation type="submission" date="2021-06" db="EMBL/GenBank/DDBJ databases">
        <authorList>
            <consortium name="DOE Joint Genome Institute"/>
            <person name="Mondo S.J."/>
            <person name="Amses K.R."/>
            <person name="Simmons D.R."/>
            <person name="Longcore J.E."/>
            <person name="Seto K."/>
            <person name="Alves G.H."/>
            <person name="Bonds A.E."/>
            <person name="Quandt C.A."/>
            <person name="Davis W.J."/>
            <person name="Chang Y."/>
            <person name="Letcher P.M."/>
            <person name="Powell M.J."/>
            <person name="Kuo A."/>
            <person name="Labutti K."/>
            <person name="Pangilinan J."/>
            <person name="Andreopoulos W."/>
            <person name="Tritt A."/>
            <person name="Riley R."/>
            <person name="Hundley H."/>
            <person name="Johnson J."/>
            <person name="Lipzen A."/>
            <person name="Barry K."/>
            <person name="Berbee M.L."/>
            <person name="Buchler N.E."/>
            <person name="Grigoriev I.V."/>
            <person name="Spatafora J.W."/>
            <person name="Stajich J.E."/>
            <person name="James T.Y."/>
        </authorList>
    </citation>
    <scope>NUCLEOTIDE SEQUENCE</scope>
    <source>
        <strain evidence="4">AG</strain>
    </source>
</reference>
<evidence type="ECO:0000256" key="2">
    <source>
        <dbReference type="SAM" id="SignalP"/>
    </source>
</evidence>
<evidence type="ECO:0000313" key="4">
    <source>
        <dbReference type="EMBL" id="KAI8577859.1"/>
    </source>
</evidence>
<accession>A0AAD5HCG3</accession>
<feature type="compositionally biased region" description="Basic residues" evidence="1">
    <location>
        <begin position="268"/>
        <end position="289"/>
    </location>
</feature>
<feature type="chain" id="PRO_5042056296" description="LysM domain-containing protein" evidence="2">
    <location>
        <begin position="21"/>
        <end position="301"/>
    </location>
</feature>
<feature type="domain" description="LysM" evidence="3">
    <location>
        <begin position="31"/>
        <end position="75"/>
    </location>
</feature>
<keyword evidence="5" id="KW-1185">Reference proteome</keyword>
<gene>
    <name evidence="4" type="ORF">K450DRAFT_282170</name>
</gene>
<feature type="region of interest" description="Disordered" evidence="1">
    <location>
        <begin position="259"/>
        <end position="301"/>
    </location>
</feature>
<sequence length="301" mass="31767">MKFLYILSASVLLHQAAVRASYQATAGSCPNTYEAQAGDTCPTIATRFKTTTNSLEAWNPNFDCNSLAANDILCISAPYNLPSTAVSTTAASATTSAAAIPTAHPHGMTITLNSAKDFCLFLPPKAGGDVASSEKTARTFCTSKQKNAPGAKLFPDGLILSSHFVHNKTADYVQITGLMNPTAYNMSLKDEGGQFDVKSPHGAVCAGYAAFLAIVEPAQGDYCVRCCNTNTKELCTTGRSQDGCWNLIKGNYGGPKVNYGQSSAHSTASHKKTSSVKHSQKKTTHKTTHHAAATPAPGYVM</sequence>
<dbReference type="InterPro" id="IPR018392">
    <property type="entry name" value="LysM"/>
</dbReference>
<dbReference type="CDD" id="cd00118">
    <property type="entry name" value="LysM"/>
    <property type="match status" value="1"/>
</dbReference>
<evidence type="ECO:0000313" key="5">
    <source>
        <dbReference type="Proteomes" id="UP001206595"/>
    </source>
</evidence>
<dbReference type="Gene3D" id="3.10.350.10">
    <property type="entry name" value="LysM domain"/>
    <property type="match status" value="1"/>
</dbReference>
<organism evidence="4 5">
    <name type="scientific">Umbelopsis ramanniana AG</name>
    <dbReference type="NCBI Taxonomy" id="1314678"/>
    <lineage>
        <taxon>Eukaryota</taxon>
        <taxon>Fungi</taxon>
        <taxon>Fungi incertae sedis</taxon>
        <taxon>Mucoromycota</taxon>
        <taxon>Mucoromycotina</taxon>
        <taxon>Umbelopsidomycetes</taxon>
        <taxon>Umbelopsidales</taxon>
        <taxon>Umbelopsidaceae</taxon>
        <taxon>Umbelopsis</taxon>
    </lineage>
</organism>
<dbReference type="Proteomes" id="UP001206595">
    <property type="component" value="Unassembled WGS sequence"/>
</dbReference>
<dbReference type="SUPFAM" id="SSF54106">
    <property type="entry name" value="LysM domain"/>
    <property type="match status" value="1"/>
</dbReference>
<dbReference type="Pfam" id="PF01476">
    <property type="entry name" value="LysM"/>
    <property type="match status" value="1"/>
</dbReference>
<evidence type="ECO:0000256" key="1">
    <source>
        <dbReference type="SAM" id="MobiDB-lite"/>
    </source>
</evidence>
<proteinExistence type="predicted"/>
<dbReference type="EMBL" id="MU620935">
    <property type="protein sequence ID" value="KAI8577859.1"/>
    <property type="molecule type" value="Genomic_DNA"/>
</dbReference>
<evidence type="ECO:0000259" key="3">
    <source>
        <dbReference type="PROSITE" id="PS51782"/>
    </source>
</evidence>
<comment type="caution">
    <text evidence="4">The sequence shown here is derived from an EMBL/GenBank/DDBJ whole genome shotgun (WGS) entry which is preliminary data.</text>
</comment>
<keyword evidence="2" id="KW-0732">Signal</keyword>
<feature type="compositionally biased region" description="Low complexity" evidence="1">
    <location>
        <begin position="290"/>
        <end position="301"/>
    </location>
</feature>
<protein>
    <recommendedName>
        <fullName evidence="3">LysM domain-containing protein</fullName>
    </recommendedName>
</protein>
<reference evidence="4" key="2">
    <citation type="journal article" date="2022" name="Proc. Natl. Acad. Sci. U.S.A.">
        <title>Diploid-dominant life cycles characterize the early evolution of Fungi.</title>
        <authorList>
            <person name="Amses K.R."/>
            <person name="Simmons D.R."/>
            <person name="Longcore J.E."/>
            <person name="Mondo S.J."/>
            <person name="Seto K."/>
            <person name="Jeronimo G.H."/>
            <person name="Bonds A.E."/>
            <person name="Quandt C.A."/>
            <person name="Davis W.J."/>
            <person name="Chang Y."/>
            <person name="Federici B.A."/>
            <person name="Kuo A."/>
            <person name="LaButti K."/>
            <person name="Pangilinan J."/>
            <person name="Andreopoulos W."/>
            <person name="Tritt A."/>
            <person name="Riley R."/>
            <person name="Hundley H."/>
            <person name="Johnson J."/>
            <person name="Lipzen A."/>
            <person name="Barry K."/>
            <person name="Lang B.F."/>
            <person name="Cuomo C.A."/>
            <person name="Buchler N.E."/>
            <person name="Grigoriev I.V."/>
            <person name="Spatafora J.W."/>
            <person name="Stajich J.E."/>
            <person name="James T.Y."/>
        </authorList>
    </citation>
    <scope>NUCLEOTIDE SEQUENCE</scope>
    <source>
        <strain evidence="4">AG</strain>
    </source>
</reference>
<dbReference type="GeneID" id="75918764"/>
<feature type="signal peptide" evidence="2">
    <location>
        <begin position="1"/>
        <end position="20"/>
    </location>
</feature>
<dbReference type="AlphaFoldDB" id="A0AAD5HCG3"/>
<dbReference type="PROSITE" id="PS51782">
    <property type="entry name" value="LYSM"/>
    <property type="match status" value="1"/>
</dbReference>
<dbReference type="SMART" id="SM00257">
    <property type="entry name" value="LysM"/>
    <property type="match status" value="1"/>
</dbReference>
<dbReference type="RefSeq" id="XP_051442863.1">
    <property type="nucleotide sequence ID" value="XM_051593422.1"/>
</dbReference>
<dbReference type="InterPro" id="IPR036779">
    <property type="entry name" value="LysM_dom_sf"/>
</dbReference>